<evidence type="ECO:0000256" key="1">
    <source>
        <dbReference type="SAM" id="MobiDB-lite"/>
    </source>
</evidence>
<organism evidence="2 3">
    <name type="scientific">Pleurodeles waltl</name>
    <name type="common">Iberian ribbed newt</name>
    <dbReference type="NCBI Taxonomy" id="8319"/>
    <lineage>
        <taxon>Eukaryota</taxon>
        <taxon>Metazoa</taxon>
        <taxon>Chordata</taxon>
        <taxon>Craniata</taxon>
        <taxon>Vertebrata</taxon>
        <taxon>Euteleostomi</taxon>
        <taxon>Amphibia</taxon>
        <taxon>Batrachia</taxon>
        <taxon>Caudata</taxon>
        <taxon>Salamandroidea</taxon>
        <taxon>Salamandridae</taxon>
        <taxon>Pleurodelinae</taxon>
        <taxon>Pleurodeles</taxon>
    </lineage>
</organism>
<evidence type="ECO:0000313" key="2">
    <source>
        <dbReference type="EMBL" id="KAJ1191272.1"/>
    </source>
</evidence>
<evidence type="ECO:0000313" key="3">
    <source>
        <dbReference type="Proteomes" id="UP001066276"/>
    </source>
</evidence>
<dbReference type="Proteomes" id="UP001066276">
    <property type="component" value="Chromosome 2_2"/>
</dbReference>
<gene>
    <name evidence="2" type="ORF">NDU88_000588</name>
</gene>
<feature type="region of interest" description="Disordered" evidence="1">
    <location>
        <begin position="22"/>
        <end position="52"/>
    </location>
</feature>
<comment type="caution">
    <text evidence="2">The sequence shown here is derived from an EMBL/GenBank/DDBJ whole genome shotgun (WGS) entry which is preliminary data.</text>
</comment>
<reference evidence="2" key="1">
    <citation type="journal article" date="2022" name="bioRxiv">
        <title>Sequencing and chromosome-scale assembly of the giantPleurodeles waltlgenome.</title>
        <authorList>
            <person name="Brown T."/>
            <person name="Elewa A."/>
            <person name="Iarovenko S."/>
            <person name="Subramanian E."/>
            <person name="Araus A.J."/>
            <person name="Petzold A."/>
            <person name="Susuki M."/>
            <person name="Suzuki K.-i.T."/>
            <person name="Hayashi T."/>
            <person name="Toyoda A."/>
            <person name="Oliveira C."/>
            <person name="Osipova E."/>
            <person name="Leigh N.D."/>
            <person name="Simon A."/>
            <person name="Yun M.H."/>
        </authorList>
    </citation>
    <scope>NUCLEOTIDE SEQUENCE</scope>
    <source>
        <strain evidence="2">20211129_DDA</strain>
        <tissue evidence="2">Liver</tissue>
    </source>
</reference>
<dbReference type="EMBL" id="JANPWB010000004">
    <property type="protein sequence ID" value="KAJ1191272.1"/>
    <property type="molecule type" value="Genomic_DNA"/>
</dbReference>
<protein>
    <submittedName>
        <fullName evidence="2">Uncharacterized protein</fullName>
    </submittedName>
</protein>
<name>A0AAV7UQF8_PLEWA</name>
<dbReference type="AlphaFoldDB" id="A0AAV7UQF8"/>
<keyword evidence="3" id="KW-1185">Reference proteome</keyword>
<accession>A0AAV7UQF8</accession>
<sequence length="84" mass="8883">MALVQIAGRKATVSPVTLPSRAAAARKNCSGAGARPARAPPDRERSSSAALISRPPCSLQSVRLKKYLDGGWRMEVVVNGEILI</sequence>
<proteinExistence type="predicted"/>